<dbReference type="EMBL" id="JBHUDP010000001">
    <property type="protein sequence ID" value="MFD1684748.1"/>
    <property type="molecule type" value="Genomic_DNA"/>
</dbReference>
<dbReference type="RefSeq" id="WP_256307777.1">
    <property type="nucleotide sequence ID" value="NZ_JANHAW010000002.1"/>
</dbReference>
<keyword evidence="1" id="KW-0472">Membrane</keyword>
<dbReference type="GO" id="GO:0080120">
    <property type="term" value="P:CAAX-box protein maturation"/>
    <property type="evidence" value="ECO:0007669"/>
    <property type="project" value="UniProtKB-ARBA"/>
</dbReference>
<sequence length="283" mass="29222">MFRSNSDPPTFGGGSTVPVATYLLTIVVLSGLILVSPSASPPPLLGTAWGVFLVALALGASKIEGVSPRSIFPSVRTLVPVVVTLGAFWAAYNLVVVGFAVGGVPGFEMSPSSVAAHPLRYLAVLLGSVLFTAIPEESLFRAYLQEKFVSLAGGGSRRAVVTGIGVATLLFALFHLPRWFLASGHGIGTSLAARLLGLVLVGLTYGIAYALTGNLWLVALFHATMNHPPFLVTVSYPPDLHLFVGVVESAAIVAVVYAAVRVVDPDGAALGGFQRAASSAPGE</sequence>
<keyword evidence="1" id="KW-0812">Transmembrane</keyword>
<evidence type="ECO:0000256" key="1">
    <source>
        <dbReference type="SAM" id="Phobius"/>
    </source>
</evidence>
<dbReference type="Proteomes" id="UP001597092">
    <property type="component" value="Unassembled WGS sequence"/>
</dbReference>
<dbReference type="GO" id="GO:0004175">
    <property type="term" value="F:endopeptidase activity"/>
    <property type="evidence" value="ECO:0007669"/>
    <property type="project" value="UniProtKB-ARBA"/>
</dbReference>
<feature type="transmembrane region" description="Helical" evidence="1">
    <location>
        <begin position="81"/>
        <end position="107"/>
    </location>
</feature>
<organism evidence="3 4">
    <name type="scientific">Halobellus litoreus</name>
    <dbReference type="NCBI Taxonomy" id="755310"/>
    <lineage>
        <taxon>Archaea</taxon>
        <taxon>Methanobacteriati</taxon>
        <taxon>Methanobacteriota</taxon>
        <taxon>Stenosarchaea group</taxon>
        <taxon>Halobacteria</taxon>
        <taxon>Halobacteriales</taxon>
        <taxon>Haloferacaceae</taxon>
        <taxon>Halobellus</taxon>
    </lineage>
</organism>
<reference evidence="3 4" key="1">
    <citation type="journal article" date="2019" name="Int. J. Syst. Evol. Microbiol.">
        <title>The Global Catalogue of Microorganisms (GCM) 10K type strain sequencing project: providing services to taxonomists for standard genome sequencing and annotation.</title>
        <authorList>
            <consortium name="The Broad Institute Genomics Platform"/>
            <consortium name="The Broad Institute Genome Sequencing Center for Infectious Disease"/>
            <person name="Wu L."/>
            <person name="Ma J."/>
        </authorList>
    </citation>
    <scope>NUCLEOTIDE SEQUENCE [LARGE SCALE GENOMIC DNA]</scope>
    <source>
        <strain evidence="3 4">CGMCC 1.10387</strain>
    </source>
</reference>
<dbReference type="Pfam" id="PF02517">
    <property type="entry name" value="Rce1-like"/>
    <property type="match status" value="1"/>
</dbReference>
<gene>
    <name evidence="3" type="ORF">ACFSAS_03875</name>
</gene>
<feature type="transmembrane region" description="Helical" evidence="1">
    <location>
        <begin position="195"/>
        <end position="220"/>
    </location>
</feature>
<keyword evidence="1" id="KW-1133">Transmembrane helix</keyword>
<comment type="caution">
    <text evidence="3">The sequence shown here is derived from an EMBL/GenBank/DDBJ whole genome shotgun (WGS) entry which is preliminary data.</text>
</comment>
<evidence type="ECO:0000313" key="3">
    <source>
        <dbReference type="EMBL" id="MFD1684748.1"/>
    </source>
</evidence>
<evidence type="ECO:0000313" key="4">
    <source>
        <dbReference type="Proteomes" id="UP001597092"/>
    </source>
</evidence>
<feature type="transmembrane region" description="Helical" evidence="1">
    <location>
        <begin position="240"/>
        <end position="260"/>
    </location>
</feature>
<evidence type="ECO:0000259" key="2">
    <source>
        <dbReference type="Pfam" id="PF02517"/>
    </source>
</evidence>
<feature type="transmembrane region" description="Helical" evidence="1">
    <location>
        <begin position="20"/>
        <end position="37"/>
    </location>
</feature>
<feature type="transmembrane region" description="Helical" evidence="1">
    <location>
        <begin position="155"/>
        <end position="174"/>
    </location>
</feature>
<accession>A0ABD6DVD8</accession>
<feature type="domain" description="CAAX prenyl protease 2/Lysostaphin resistance protein A-like" evidence="2">
    <location>
        <begin position="121"/>
        <end position="226"/>
    </location>
</feature>
<dbReference type="AlphaFoldDB" id="A0ABD6DVD8"/>
<feature type="transmembrane region" description="Helical" evidence="1">
    <location>
        <begin position="44"/>
        <end position="61"/>
    </location>
</feature>
<feature type="transmembrane region" description="Helical" evidence="1">
    <location>
        <begin position="119"/>
        <end position="135"/>
    </location>
</feature>
<proteinExistence type="predicted"/>
<dbReference type="InterPro" id="IPR003675">
    <property type="entry name" value="Rce1/LyrA-like_dom"/>
</dbReference>
<name>A0ABD6DVD8_9EURY</name>
<protein>
    <submittedName>
        <fullName evidence="3">CPBP family intramembrane glutamic endopeptidase</fullName>
        <ecNumber evidence="3">3.4.-.-</ecNumber>
    </submittedName>
</protein>
<keyword evidence="4" id="KW-1185">Reference proteome</keyword>
<keyword evidence="3" id="KW-0378">Hydrolase</keyword>
<dbReference type="EC" id="3.4.-.-" evidence="3"/>